<evidence type="ECO:0000256" key="3">
    <source>
        <dbReference type="ARBA" id="ARBA00022989"/>
    </source>
</evidence>
<dbReference type="OrthoDB" id="2148490at2759"/>
<keyword evidence="7" id="KW-1185">Reference proteome</keyword>
<evidence type="ECO:0000256" key="2">
    <source>
        <dbReference type="ARBA" id="ARBA00022692"/>
    </source>
</evidence>
<dbReference type="GO" id="GO:0032979">
    <property type="term" value="P:protein insertion into mitochondrial inner membrane from matrix"/>
    <property type="evidence" value="ECO:0007669"/>
    <property type="project" value="TreeGrafter"/>
</dbReference>
<name>A0A0S4IZY1_BODSA</name>
<dbReference type="InterPro" id="IPR001708">
    <property type="entry name" value="YidC/ALB3/OXA1/COX18"/>
</dbReference>
<evidence type="ECO:0000256" key="5">
    <source>
        <dbReference type="SAM" id="Phobius"/>
    </source>
</evidence>
<evidence type="ECO:0000256" key="4">
    <source>
        <dbReference type="ARBA" id="ARBA00023136"/>
    </source>
</evidence>
<dbReference type="VEuPathDB" id="TriTrypDB:BSAL_78380"/>
<keyword evidence="4 5" id="KW-0472">Membrane</keyword>
<reference evidence="7" key="1">
    <citation type="submission" date="2015-09" db="EMBL/GenBank/DDBJ databases">
        <authorList>
            <consortium name="Pathogen Informatics"/>
        </authorList>
    </citation>
    <scope>NUCLEOTIDE SEQUENCE [LARGE SCALE GENOMIC DNA]</scope>
    <source>
        <strain evidence="7">Lake Konstanz</strain>
    </source>
</reference>
<dbReference type="AlphaFoldDB" id="A0A0S4IZY1"/>
<feature type="transmembrane region" description="Helical" evidence="5">
    <location>
        <begin position="143"/>
        <end position="167"/>
    </location>
</feature>
<feature type="transmembrane region" description="Helical" evidence="5">
    <location>
        <begin position="303"/>
        <end position="321"/>
    </location>
</feature>
<dbReference type="EMBL" id="CYKH01000769">
    <property type="protein sequence ID" value="CUG36311.1"/>
    <property type="molecule type" value="Genomic_DNA"/>
</dbReference>
<dbReference type="OMA" id="RDFFRFP"/>
<organism evidence="6 7">
    <name type="scientific">Bodo saltans</name>
    <name type="common">Flagellated protozoan</name>
    <dbReference type="NCBI Taxonomy" id="75058"/>
    <lineage>
        <taxon>Eukaryota</taxon>
        <taxon>Discoba</taxon>
        <taxon>Euglenozoa</taxon>
        <taxon>Kinetoplastea</taxon>
        <taxon>Metakinetoplastina</taxon>
        <taxon>Eubodonida</taxon>
        <taxon>Bodonidae</taxon>
        <taxon>Bodo</taxon>
    </lineage>
</organism>
<evidence type="ECO:0000256" key="1">
    <source>
        <dbReference type="ARBA" id="ARBA00004141"/>
    </source>
</evidence>
<accession>A0A0S4IZY1</accession>
<dbReference type="CDD" id="cd20069">
    <property type="entry name" value="5TM_Oxa1-like"/>
    <property type="match status" value="1"/>
</dbReference>
<dbReference type="Proteomes" id="UP000051952">
    <property type="component" value="Unassembled WGS sequence"/>
</dbReference>
<comment type="subcellular location">
    <subcellularLocation>
        <location evidence="1">Membrane</location>
        <topology evidence="1">Multi-pass membrane protein</topology>
    </subcellularLocation>
</comment>
<evidence type="ECO:0000313" key="6">
    <source>
        <dbReference type="EMBL" id="CUG36311.1"/>
    </source>
</evidence>
<dbReference type="GO" id="GO:0032977">
    <property type="term" value="F:membrane insertase activity"/>
    <property type="evidence" value="ECO:0007669"/>
    <property type="project" value="InterPro"/>
</dbReference>
<feature type="transmembrane region" description="Helical" evidence="5">
    <location>
        <begin position="327"/>
        <end position="345"/>
    </location>
</feature>
<dbReference type="GO" id="GO:0005743">
    <property type="term" value="C:mitochondrial inner membrane"/>
    <property type="evidence" value="ECO:0007669"/>
    <property type="project" value="TreeGrafter"/>
</dbReference>
<keyword evidence="3 5" id="KW-1133">Transmembrane helix</keyword>
<gene>
    <name evidence="6" type="ORF">BSAL_78380</name>
</gene>
<evidence type="ECO:0000313" key="7">
    <source>
        <dbReference type="Proteomes" id="UP000051952"/>
    </source>
</evidence>
<sequence length="436" mass="49180">MLRRVSGRSSSYPLAAAAAGAASSFLLAPTAAGAALHTQQRCINWGTVVNPTRWFGGDKKDKMDTASGSPYESRSTSATLEEELPEIFANQPREVEDYIRPDKSWFEKLEDVWEYIASFFQPVEKQVEIMRSLRHDGLFGIDFGGWGMVFVFYGFLLRAITLIPSLYSNRNALRMGQIGPQLSEISNNQNRIKGDKTLSSAEKRIAKEGLVRMKSALCNKHGCAQWKSFAQGVTAPITLSAFMSVRRLSVYETDLEKSSFLWVNDLTLPDPTFILPMICASMFVMNFELNQRMQRGGRSASGMYLRWVIRCGAFGFVYFFSAQPSAMFAYWIGLSLAGCIQPIVLRNQKFRNFFGFPDPPQLVKDSILRSEIKGPSLMERIFASQEDRLKQKLATEAALKKLKEKKFEKIDSYEVVFDEPVQAWSKAKNGATQQKK</sequence>
<keyword evidence="2 5" id="KW-0812">Transmembrane</keyword>
<dbReference type="PANTHER" id="PTHR12428">
    <property type="entry name" value="OXA1"/>
    <property type="match status" value="1"/>
</dbReference>
<proteinExistence type="predicted"/>
<protein>
    <submittedName>
        <fullName evidence="6">60kDa inner membrane protein, putative</fullName>
    </submittedName>
</protein>
<dbReference type="PANTHER" id="PTHR12428:SF13">
    <property type="entry name" value="60KD INNER MEMBRANE PROTEIN"/>
    <property type="match status" value="1"/>
</dbReference>